<dbReference type="SMART" id="SM00093">
    <property type="entry name" value="SERPIN"/>
    <property type="match status" value="1"/>
</dbReference>
<dbReference type="GO" id="GO:0004867">
    <property type="term" value="F:serine-type endopeptidase inhibitor activity"/>
    <property type="evidence" value="ECO:0007669"/>
    <property type="project" value="InterPro"/>
</dbReference>
<accession>A0AA96WKA6</accession>
<feature type="compositionally biased region" description="Pro residues" evidence="2">
    <location>
        <begin position="12"/>
        <end position="24"/>
    </location>
</feature>
<dbReference type="CDD" id="cd19588">
    <property type="entry name" value="serpin_miropin-like"/>
    <property type="match status" value="1"/>
</dbReference>
<dbReference type="Pfam" id="PF00079">
    <property type="entry name" value="Serpin"/>
    <property type="match status" value="1"/>
</dbReference>
<evidence type="ECO:0000313" key="4">
    <source>
        <dbReference type="EMBL" id="WNZ26680.1"/>
    </source>
</evidence>
<dbReference type="InterPro" id="IPR042178">
    <property type="entry name" value="Serpin_sf_1"/>
</dbReference>
<dbReference type="InterPro" id="IPR000215">
    <property type="entry name" value="Serpin_fam"/>
</dbReference>
<dbReference type="EMBL" id="CP053586">
    <property type="protein sequence ID" value="WNZ26680.1"/>
    <property type="molecule type" value="Genomic_DNA"/>
</dbReference>
<dbReference type="InterPro" id="IPR023795">
    <property type="entry name" value="Serpin_CS"/>
</dbReference>
<sequence>MPKGIAQVPTPTVTPTPSPAPDAMPAPNVDANINPQLTAAHTRFGFKLFSQLVQQQPDNIMISPTSVAIALSMLYNGAAGNTQQAMANALELKGLTVQDLNQASAALEATLENADPQVQLKLANSLWGRSGFSFQPDFLQQNQTFYGAEITELDFNDPAAPDRINAWVAQNTEGKITKIIDQIDPQQVLFLINAVYFKGNWTTQFDPSNTSEQPFQLLDGNQKQHPMMSQQGNFAYYETDQFQAVSLPYGNRRLSMYVFLPRPNSSLTAFYSGLTPENWDTWMPQFRRREGLLQLPKFKSEYEETLNEALTALGMGVIFTDQADFSQLSSEPTAVDEVKHKTFIEVNEEGTEAAAVTSVGVRVTSIGLDEPFQMVVDRPFFYAIRDNQTGTMLFMGAVVEPE</sequence>
<dbReference type="Gene3D" id="2.30.39.10">
    <property type="entry name" value="Alpha-1-antitrypsin, domain 1"/>
    <property type="match status" value="1"/>
</dbReference>
<evidence type="ECO:0000256" key="2">
    <source>
        <dbReference type="SAM" id="MobiDB-lite"/>
    </source>
</evidence>
<dbReference type="GO" id="GO:0005615">
    <property type="term" value="C:extracellular space"/>
    <property type="evidence" value="ECO:0007669"/>
    <property type="project" value="InterPro"/>
</dbReference>
<feature type="domain" description="Serpin" evidence="3">
    <location>
        <begin position="46"/>
        <end position="401"/>
    </location>
</feature>
<dbReference type="AlphaFoldDB" id="A0AA96WKA6"/>
<dbReference type="InterPro" id="IPR036186">
    <property type="entry name" value="Serpin_sf"/>
</dbReference>
<dbReference type="InterPro" id="IPR023796">
    <property type="entry name" value="Serpin_dom"/>
</dbReference>
<dbReference type="InterPro" id="IPR042185">
    <property type="entry name" value="Serpin_sf_2"/>
</dbReference>
<organism evidence="4">
    <name type="scientific">Leptolyngbya sp. NK1-12</name>
    <dbReference type="NCBI Taxonomy" id="2547451"/>
    <lineage>
        <taxon>Bacteria</taxon>
        <taxon>Bacillati</taxon>
        <taxon>Cyanobacteriota</taxon>
        <taxon>Cyanophyceae</taxon>
        <taxon>Leptolyngbyales</taxon>
        <taxon>Leptolyngbyaceae</taxon>
        <taxon>Leptolyngbya group</taxon>
        <taxon>Leptolyngbya</taxon>
    </lineage>
</organism>
<comment type="similarity">
    <text evidence="1">Belongs to the serpin family.</text>
</comment>
<dbReference type="PROSITE" id="PS00284">
    <property type="entry name" value="SERPIN"/>
    <property type="match status" value="1"/>
</dbReference>
<reference evidence="4" key="1">
    <citation type="submission" date="2020-05" db="EMBL/GenBank/DDBJ databases">
        <authorList>
            <person name="Zhu T."/>
            <person name="Keshari N."/>
            <person name="Lu X."/>
        </authorList>
    </citation>
    <scope>NUCLEOTIDE SEQUENCE</scope>
    <source>
        <strain evidence="4">NK1-12</strain>
    </source>
</reference>
<evidence type="ECO:0000256" key="1">
    <source>
        <dbReference type="RuleBase" id="RU000411"/>
    </source>
</evidence>
<evidence type="ECO:0000259" key="3">
    <source>
        <dbReference type="SMART" id="SM00093"/>
    </source>
</evidence>
<dbReference type="FunFam" id="3.30.497.10:FF:000001">
    <property type="entry name" value="Serine protease inhibitor"/>
    <property type="match status" value="1"/>
</dbReference>
<protein>
    <submittedName>
        <fullName evidence="4">Serpin family protein</fullName>
    </submittedName>
</protein>
<dbReference type="SUPFAM" id="SSF56574">
    <property type="entry name" value="Serpins"/>
    <property type="match status" value="1"/>
</dbReference>
<dbReference type="PANTHER" id="PTHR11461">
    <property type="entry name" value="SERINE PROTEASE INHIBITOR, SERPIN"/>
    <property type="match status" value="1"/>
</dbReference>
<feature type="region of interest" description="Disordered" evidence="2">
    <location>
        <begin position="1"/>
        <end position="28"/>
    </location>
</feature>
<name>A0AA96WKA6_9CYAN</name>
<dbReference type="Gene3D" id="3.30.497.10">
    <property type="entry name" value="Antithrombin, subunit I, domain 2"/>
    <property type="match status" value="1"/>
</dbReference>
<dbReference type="PANTHER" id="PTHR11461:SF211">
    <property type="entry name" value="GH10112P-RELATED"/>
    <property type="match status" value="1"/>
</dbReference>
<proteinExistence type="inferred from homology"/>
<gene>
    <name evidence="4" type="ORF">HJG54_18475</name>
</gene>